<feature type="compositionally biased region" description="Polar residues" evidence="1">
    <location>
        <begin position="256"/>
        <end position="273"/>
    </location>
</feature>
<gene>
    <name evidence="2" type="ORF">ACFSKW_08800</name>
</gene>
<dbReference type="RefSeq" id="WP_379571021.1">
    <property type="nucleotide sequence ID" value="NZ_JBHUFV010000015.1"/>
</dbReference>
<feature type="compositionally biased region" description="Gly residues" evidence="1">
    <location>
        <begin position="132"/>
        <end position="147"/>
    </location>
</feature>
<protein>
    <submittedName>
        <fullName evidence="2">Pentapeptide repeat-containing protein</fullName>
    </submittedName>
</protein>
<dbReference type="Proteomes" id="UP001597368">
    <property type="component" value="Unassembled WGS sequence"/>
</dbReference>
<evidence type="ECO:0000313" key="2">
    <source>
        <dbReference type="EMBL" id="MFD1931573.1"/>
    </source>
</evidence>
<keyword evidence="3" id="KW-1185">Reference proteome</keyword>
<accession>A0ABW4SQ74</accession>
<feature type="region of interest" description="Disordered" evidence="1">
    <location>
        <begin position="112"/>
        <end position="289"/>
    </location>
</feature>
<organism evidence="2 3">
    <name type="scientific">Nonomuraea mangrovi</name>
    <dbReference type="NCBI Taxonomy" id="2316207"/>
    <lineage>
        <taxon>Bacteria</taxon>
        <taxon>Bacillati</taxon>
        <taxon>Actinomycetota</taxon>
        <taxon>Actinomycetes</taxon>
        <taxon>Streptosporangiales</taxon>
        <taxon>Streptosporangiaceae</taxon>
        <taxon>Nonomuraea</taxon>
    </lineage>
</organism>
<name>A0ABW4SQ74_9ACTN</name>
<dbReference type="Gene3D" id="2.160.20.80">
    <property type="entry name" value="E3 ubiquitin-protein ligase SopA"/>
    <property type="match status" value="1"/>
</dbReference>
<feature type="compositionally biased region" description="Low complexity" evidence="1">
    <location>
        <begin position="178"/>
        <end position="192"/>
    </location>
</feature>
<evidence type="ECO:0000256" key="1">
    <source>
        <dbReference type="SAM" id="MobiDB-lite"/>
    </source>
</evidence>
<feature type="compositionally biased region" description="Low complexity" evidence="1">
    <location>
        <begin position="212"/>
        <end position="227"/>
    </location>
</feature>
<proteinExistence type="predicted"/>
<evidence type="ECO:0000313" key="3">
    <source>
        <dbReference type="Proteomes" id="UP001597368"/>
    </source>
</evidence>
<dbReference type="SUPFAM" id="SSF141571">
    <property type="entry name" value="Pentapeptide repeat-like"/>
    <property type="match status" value="1"/>
</dbReference>
<reference evidence="3" key="1">
    <citation type="journal article" date="2019" name="Int. J. Syst. Evol. Microbiol.">
        <title>The Global Catalogue of Microorganisms (GCM) 10K type strain sequencing project: providing services to taxonomists for standard genome sequencing and annotation.</title>
        <authorList>
            <consortium name="The Broad Institute Genomics Platform"/>
            <consortium name="The Broad Institute Genome Sequencing Center for Infectious Disease"/>
            <person name="Wu L."/>
            <person name="Ma J."/>
        </authorList>
    </citation>
    <scope>NUCLEOTIDE SEQUENCE [LARGE SCALE GENOMIC DNA]</scope>
    <source>
        <strain evidence="3">ICMP 6774ER</strain>
    </source>
</reference>
<dbReference type="EMBL" id="JBHUFV010000015">
    <property type="protein sequence ID" value="MFD1931573.1"/>
    <property type="molecule type" value="Genomic_DNA"/>
</dbReference>
<sequence>MTGYPNAGNGSWPGIQPGVQNANVNLTPSSGISFVKDKLKTTSGSLDEDAEKTGTLATRTGGISIYYPLAIRQVASAHDQARDRDVEGARVAGEVLKSWRSALALADANYRKSDDDSQFPQQPGGIQPAGLGDLGGLGDMGGLGNLGGPSSLNPGDGGLKTPGIDQPDLQGPKVPGFDDPNLRNPNLPNPDLKNPDLRNPDLRNPDLRNPDLRNPNLNYPDLRNPNLENAGLNTPDLKTPDLNTPDPRSTGLADYQQPNLQTPNLRTPETPVTYTGDPGSSYGRAGAGTGMGTGTGSGLGGAGAAGLGARGINGAGGAPMMPMMPPMGAGGGQTDDKERDKDTYELREEEGVWMDQDGIAPPTLTHEV</sequence>
<comment type="caution">
    <text evidence="2">The sequence shown here is derived from an EMBL/GenBank/DDBJ whole genome shotgun (WGS) entry which is preliminary data.</text>
</comment>
<feature type="compositionally biased region" description="Basic and acidic residues" evidence="1">
    <location>
        <begin position="193"/>
        <end position="211"/>
    </location>
</feature>
<feature type="region of interest" description="Disordered" evidence="1">
    <location>
        <begin position="316"/>
        <end position="368"/>
    </location>
</feature>
<feature type="compositionally biased region" description="Basic and acidic residues" evidence="1">
    <location>
        <begin position="334"/>
        <end position="350"/>
    </location>
</feature>